<evidence type="ECO:0000313" key="1">
    <source>
        <dbReference type="EMBL" id="KAF9482836.1"/>
    </source>
</evidence>
<proteinExistence type="predicted"/>
<sequence>MAMISNIHKYVLARTRLLAYCCKTHEHRWMGLLREEAKSQAGSSFSLCRHGCQRLGVFHVRVQCARTESYAFSFTPEVLSLIYAMKHLERLLSMSKSHDGEIGKHTCLVSYFTHNEVIMWIRLRPILKVSIVYHSTVPKPIENLLVITWVHACCHSPQWGSIR</sequence>
<dbReference type="Proteomes" id="UP000807469">
    <property type="component" value="Unassembled WGS sequence"/>
</dbReference>
<evidence type="ECO:0000313" key="2">
    <source>
        <dbReference type="Proteomes" id="UP000807469"/>
    </source>
</evidence>
<organism evidence="1 2">
    <name type="scientific">Pholiota conissans</name>
    <dbReference type="NCBI Taxonomy" id="109636"/>
    <lineage>
        <taxon>Eukaryota</taxon>
        <taxon>Fungi</taxon>
        <taxon>Dikarya</taxon>
        <taxon>Basidiomycota</taxon>
        <taxon>Agaricomycotina</taxon>
        <taxon>Agaricomycetes</taxon>
        <taxon>Agaricomycetidae</taxon>
        <taxon>Agaricales</taxon>
        <taxon>Agaricineae</taxon>
        <taxon>Strophariaceae</taxon>
        <taxon>Pholiota</taxon>
    </lineage>
</organism>
<protein>
    <submittedName>
        <fullName evidence="1">Uncharacterized protein</fullName>
    </submittedName>
</protein>
<comment type="caution">
    <text evidence="1">The sequence shown here is derived from an EMBL/GenBank/DDBJ whole genome shotgun (WGS) entry which is preliminary data.</text>
</comment>
<dbReference type="EMBL" id="MU155160">
    <property type="protein sequence ID" value="KAF9482836.1"/>
    <property type="molecule type" value="Genomic_DNA"/>
</dbReference>
<reference evidence="1" key="1">
    <citation type="submission" date="2020-11" db="EMBL/GenBank/DDBJ databases">
        <authorList>
            <consortium name="DOE Joint Genome Institute"/>
            <person name="Ahrendt S."/>
            <person name="Riley R."/>
            <person name="Andreopoulos W."/>
            <person name="Labutti K."/>
            <person name="Pangilinan J."/>
            <person name="Ruiz-Duenas F.J."/>
            <person name="Barrasa J.M."/>
            <person name="Sanchez-Garcia M."/>
            <person name="Camarero S."/>
            <person name="Miyauchi S."/>
            <person name="Serrano A."/>
            <person name="Linde D."/>
            <person name="Babiker R."/>
            <person name="Drula E."/>
            <person name="Ayuso-Fernandez I."/>
            <person name="Pacheco R."/>
            <person name="Padilla G."/>
            <person name="Ferreira P."/>
            <person name="Barriuso J."/>
            <person name="Kellner H."/>
            <person name="Castanera R."/>
            <person name="Alfaro M."/>
            <person name="Ramirez L."/>
            <person name="Pisabarro A.G."/>
            <person name="Kuo A."/>
            <person name="Tritt A."/>
            <person name="Lipzen A."/>
            <person name="He G."/>
            <person name="Yan M."/>
            <person name="Ng V."/>
            <person name="Cullen D."/>
            <person name="Martin F."/>
            <person name="Rosso M.-N."/>
            <person name="Henrissat B."/>
            <person name="Hibbett D."/>
            <person name="Martinez A.T."/>
            <person name="Grigoriev I.V."/>
        </authorList>
    </citation>
    <scope>NUCLEOTIDE SEQUENCE</scope>
    <source>
        <strain evidence="1">CIRM-BRFM 674</strain>
    </source>
</reference>
<name>A0A9P5ZBB6_9AGAR</name>
<dbReference type="AlphaFoldDB" id="A0A9P5ZBB6"/>
<keyword evidence="2" id="KW-1185">Reference proteome</keyword>
<accession>A0A9P5ZBB6</accession>
<gene>
    <name evidence="1" type="ORF">BDN70DRAFT_378627</name>
</gene>